<organism evidence="1 2">
    <name type="scientific">Conger conger</name>
    <name type="common">Conger eel</name>
    <name type="synonym">Muraena conger</name>
    <dbReference type="NCBI Taxonomy" id="82655"/>
    <lineage>
        <taxon>Eukaryota</taxon>
        <taxon>Metazoa</taxon>
        <taxon>Chordata</taxon>
        <taxon>Craniata</taxon>
        <taxon>Vertebrata</taxon>
        <taxon>Euteleostomi</taxon>
        <taxon>Actinopterygii</taxon>
        <taxon>Neopterygii</taxon>
        <taxon>Teleostei</taxon>
        <taxon>Anguilliformes</taxon>
        <taxon>Congridae</taxon>
        <taxon>Conger</taxon>
    </lineage>
</organism>
<dbReference type="PANTHER" id="PTHR15196">
    <property type="entry name" value="CILIARY NEUROTROPHIC FACTOR"/>
    <property type="match status" value="1"/>
</dbReference>
<dbReference type="InterPro" id="IPR000151">
    <property type="entry name" value="Ciliary_neurotrophic_fac_CNTF"/>
</dbReference>
<sequence length="201" mass="22857">MAGELQRGRPGSGRSRTGKAVALARLLHRDCTRLLELYKEKESFPSEHSTETDRILSLCVTSPDLSADERVWLLHSALQQCLGLLEYVIGREEELEGEGDEEYHSVRRTVRDRLGHLLNTTRVLLEKEEEVNIPTPNPDCNKDVEVDEGDGVFGMKLWIYRVLQELIHWSHSASEALHVFHSEREASEQERLGSENDGAEI</sequence>
<evidence type="ECO:0000313" key="1">
    <source>
        <dbReference type="EMBL" id="KAJ8269714.1"/>
    </source>
</evidence>
<dbReference type="EMBL" id="JAFJMO010000008">
    <property type="protein sequence ID" value="KAJ8269714.1"/>
    <property type="molecule type" value="Genomic_DNA"/>
</dbReference>
<dbReference type="AlphaFoldDB" id="A0A9Q1DH73"/>
<evidence type="ECO:0008006" key="3">
    <source>
        <dbReference type="Google" id="ProtNLM"/>
    </source>
</evidence>
<dbReference type="InterPro" id="IPR009079">
    <property type="entry name" value="4_helix_cytokine-like_core"/>
</dbReference>
<evidence type="ECO:0000313" key="2">
    <source>
        <dbReference type="Proteomes" id="UP001152803"/>
    </source>
</evidence>
<accession>A0A9Q1DH73</accession>
<dbReference type="GO" id="GO:0043524">
    <property type="term" value="P:negative regulation of neuron apoptotic process"/>
    <property type="evidence" value="ECO:0007669"/>
    <property type="project" value="InterPro"/>
</dbReference>
<dbReference type="Proteomes" id="UP001152803">
    <property type="component" value="Unassembled WGS sequence"/>
</dbReference>
<dbReference type="GO" id="GO:0070120">
    <property type="term" value="P:ciliary neurotrophic factor-mediated signaling pathway"/>
    <property type="evidence" value="ECO:0007669"/>
    <property type="project" value="InterPro"/>
</dbReference>
<reference evidence="1" key="1">
    <citation type="journal article" date="2023" name="Science">
        <title>Genome structures resolve the early diversification of teleost fishes.</title>
        <authorList>
            <person name="Parey E."/>
            <person name="Louis A."/>
            <person name="Montfort J."/>
            <person name="Bouchez O."/>
            <person name="Roques C."/>
            <person name="Iampietro C."/>
            <person name="Lluch J."/>
            <person name="Castinel A."/>
            <person name="Donnadieu C."/>
            <person name="Desvignes T."/>
            <person name="Floi Bucao C."/>
            <person name="Jouanno E."/>
            <person name="Wen M."/>
            <person name="Mejri S."/>
            <person name="Dirks R."/>
            <person name="Jansen H."/>
            <person name="Henkel C."/>
            <person name="Chen W.J."/>
            <person name="Zahm M."/>
            <person name="Cabau C."/>
            <person name="Klopp C."/>
            <person name="Thompson A.W."/>
            <person name="Robinson-Rechavi M."/>
            <person name="Braasch I."/>
            <person name="Lecointre G."/>
            <person name="Bobe J."/>
            <person name="Postlethwait J.H."/>
            <person name="Berthelot C."/>
            <person name="Roest Crollius H."/>
            <person name="Guiguen Y."/>
        </authorList>
    </citation>
    <scope>NUCLEOTIDE SEQUENCE</scope>
    <source>
        <strain evidence="1">Concon-B</strain>
    </source>
</reference>
<protein>
    <recommendedName>
        <fullName evidence="3">Ciliary neurotrophic factor</fullName>
    </recommendedName>
</protein>
<name>A0A9Q1DH73_CONCO</name>
<dbReference type="OrthoDB" id="8888258at2759"/>
<keyword evidence="2" id="KW-1185">Reference proteome</keyword>
<dbReference type="SUPFAM" id="SSF47266">
    <property type="entry name" value="4-helical cytokines"/>
    <property type="match status" value="1"/>
</dbReference>
<dbReference type="Gene3D" id="1.20.1250.10">
    <property type="match status" value="1"/>
</dbReference>
<proteinExistence type="predicted"/>
<dbReference type="PANTHER" id="PTHR15196:SF1">
    <property type="entry name" value="CILIARY NEUROTROPHIC FACTOR"/>
    <property type="match status" value="1"/>
</dbReference>
<dbReference type="GO" id="GO:0005127">
    <property type="term" value="F:ciliary neurotrophic factor receptor binding"/>
    <property type="evidence" value="ECO:0007669"/>
    <property type="project" value="InterPro"/>
</dbReference>
<gene>
    <name evidence="1" type="ORF">COCON_G00123210</name>
</gene>
<comment type="caution">
    <text evidence="1">The sequence shown here is derived from an EMBL/GenBank/DDBJ whole genome shotgun (WGS) entry which is preliminary data.</text>
</comment>